<dbReference type="PIRSF" id="PIRSF000077">
    <property type="entry name" value="Thioredoxin"/>
    <property type="match status" value="1"/>
</dbReference>
<reference evidence="10" key="1">
    <citation type="submission" date="2018-04" db="EMBL/GenBank/DDBJ databases">
        <authorList>
            <person name="Cornet L."/>
        </authorList>
    </citation>
    <scope>NUCLEOTIDE SEQUENCE [LARGE SCALE GENOMIC DNA]</scope>
</reference>
<evidence type="ECO:0000256" key="6">
    <source>
        <dbReference type="PIRNR" id="PIRNR000077"/>
    </source>
</evidence>
<keyword evidence="5 7" id="KW-0676">Redox-active center</keyword>
<comment type="similarity">
    <text evidence="1 6">Belongs to the thioredoxin family.</text>
</comment>
<dbReference type="GO" id="GO:0005829">
    <property type="term" value="C:cytosol"/>
    <property type="evidence" value="ECO:0007669"/>
    <property type="project" value="TreeGrafter"/>
</dbReference>
<dbReference type="CDD" id="cd02947">
    <property type="entry name" value="TRX_family"/>
    <property type="match status" value="1"/>
</dbReference>
<dbReference type="PANTHER" id="PTHR45663:SF11">
    <property type="entry name" value="GEO12009P1"/>
    <property type="match status" value="1"/>
</dbReference>
<dbReference type="Pfam" id="PF00085">
    <property type="entry name" value="Thioredoxin"/>
    <property type="match status" value="1"/>
</dbReference>
<protein>
    <recommendedName>
        <fullName evidence="6">Thioredoxin</fullName>
    </recommendedName>
</protein>
<dbReference type="SUPFAM" id="SSF52833">
    <property type="entry name" value="Thioredoxin-like"/>
    <property type="match status" value="1"/>
</dbReference>
<gene>
    <name evidence="9" type="ORF">DCF15_10785</name>
</gene>
<comment type="caution">
    <text evidence="9">The sequence shown here is derived from an EMBL/GenBank/DDBJ whole genome shotgun (WGS) entry which is preliminary data.</text>
</comment>
<evidence type="ECO:0000256" key="3">
    <source>
        <dbReference type="ARBA" id="ARBA00022982"/>
    </source>
</evidence>
<keyword evidence="2" id="KW-0813">Transport</keyword>
<dbReference type="PROSITE" id="PS51352">
    <property type="entry name" value="THIOREDOXIN_2"/>
    <property type="match status" value="1"/>
</dbReference>
<evidence type="ECO:0000256" key="4">
    <source>
        <dbReference type="ARBA" id="ARBA00023157"/>
    </source>
</evidence>
<dbReference type="PANTHER" id="PTHR45663">
    <property type="entry name" value="GEO12009P1"/>
    <property type="match status" value="1"/>
</dbReference>
<reference evidence="9 10" key="2">
    <citation type="submission" date="2018-06" db="EMBL/GenBank/DDBJ databases">
        <title>Metagenomic assembly of (sub)arctic Cyanobacteria and their associated microbiome from non-axenic cultures.</title>
        <authorList>
            <person name="Baurain D."/>
        </authorList>
    </citation>
    <scope>NUCLEOTIDE SEQUENCE [LARGE SCALE GENOMIC DNA]</scope>
    <source>
        <strain evidence="9">ULC027bin1</strain>
    </source>
</reference>
<evidence type="ECO:0000313" key="10">
    <source>
        <dbReference type="Proteomes" id="UP000249794"/>
    </source>
</evidence>
<feature type="disulfide bond" description="Redox-active" evidence="7">
    <location>
        <begin position="30"/>
        <end position="33"/>
    </location>
</feature>
<accession>A0A2W4XH21</accession>
<evidence type="ECO:0000256" key="7">
    <source>
        <dbReference type="PIRSR" id="PIRSR000077-4"/>
    </source>
</evidence>
<proteinExistence type="inferred from homology"/>
<dbReference type="InterPro" id="IPR036249">
    <property type="entry name" value="Thioredoxin-like_sf"/>
</dbReference>
<evidence type="ECO:0000256" key="1">
    <source>
        <dbReference type="ARBA" id="ARBA00008987"/>
    </source>
</evidence>
<keyword evidence="3" id="KW-0249">Electron transport</keyword>
<evidence type="ECO:0000256" key="5">
    <source>
        <dbReference type="ARBA" id="ARBA00023284"/>
    </source>
</evidence>
<dbReference type="InterPro" id="IPR013766">
    <property type="entry name" value="Thioredoxin_domain"/>
</dbReference>
<dbReference type="Gene3D" id="3.40.30.10">
    <property type="entry name" value="Glutaredoxin"/>
    <property type="match status" value="1"/>
</dbReference>
<evidence type="ECO:0000259" key="8">
    <source>
        <dbReference type="PROSITE" id="PS51352"/>
    </source>
</evidence>
<dbReference type="AlphaFoldDB" id="A0A2W4XH21"/>
<dbReference type="Proteomes" id="UP000249794">
    <property type="component" value="Unassembled WGS sequence"/>
</dbReference>
<name>A0A2W4XH21_9CYAN</name>
<organism evidence="9 10">
    <name type="scientific">Phormidesmis priestleyi</name>
    <dbReference type="NCBI Taxonomy" id="268141"/>
    <lineage>
        <taxon>Bacteria</taxon>
        <taxon>Bacillati</taxon>
        <taxon>Cyanobacteriota</taxon>
        <taxon>Cyanophyceae</taxon>
        <taxon>Leptolyngbyales</taxon>
        <taxon>Leptolyngbyaceae</taxon>
        <taxon>Phormidesmis</taxon>
    </lineage>
</organism>
<feature type="domain" description="Thioredoxin" evidence="8">
    <location>
        <begin position="1"/>
        <end position="106"/>
    </location>
</feature>
<dbReference type="EMBL" id="QBMP01000099">
    <property type="protein sequence ID" value="PZO55307.1"/>
    <property type="molecule type" value="Genomic_DNA"/>
</dbReference>
<evidence type="ECO:0000313" key="9">
    <source>
        <dbReference type="EMBL" id="PZO55307.1"/>
    </source>
</evidence>
<dbReference type="GO" id="GO:0015035">
    <property type="term" value="F:protein-disulfide reductase activity"/>
    <property type="evidence" value="ECO:0007669"/>
    <property type="project" value="InterPro"/>
</dbReference>
<keyword evidence="4 7" id="KW-1015">Disulfide bond</keyword>
<sequence length="119" mass="13306">MMTTVTEENFQHEVLTSSVPVFVHFQAPWCGICRLISPVLASVQADWPTPLKIVEINADANLKLANHYQLQTLPTLIYIQDGQALHRIEGFKSRESLRTRLKGIALSSRFSGSILSRSA</sequence>
<dbReference type="GO" id="GO:0045454">
    <property type="term" value="P:cell redox homeostasis"/>
    <property type="evidence" value="ECO:0007669"/>
    <property type="project" value="TreeGrafter"/>
</dbReference>
<evidence type="ECO:0000256" key="2">
    <source>
        <dbReference type="ARBA" id="ARBA00022448"/>
    </source>
</evidence>
<dbReference type="InterPro" id="IPR005746">
    <property type="entry name" value="Thioredoxin"/>
</dbReference>